<dbReference type="EMBL" id="KN838670">
    <property type="protein sequence ID" value="KIJ98392.1"/>
    <property type="molecule type" value="Genomic_DNA"/>
</dbReference>
<sequence>MHSPEELNQLATHLPITRLRIKCDLIPRWPIDQIYNAPITVYDIMMATSDTDTWSDDDTIPAAESLSRPLTHADSHRIVQISPNADSKFLRQMRVHPLRITRHESRPHPDTDPHPTNEGTIRHLHNEGYGLIVMELAP</sequence>
<dbReference type="Pfam" id="PF20415">
    <property type="entry name" value="DUF6699"/>
    <property type="match status" value="1"/>
</dbReference>
<feature type="domain" description="DUF6699" evidence="1">
    <location>
        <begin position="5"/>
        <end position="49"/>
    </location>
</feature>
<gene>
    <name evidence="2" type="ORF">K443DRAFT_9205</name>
</gene>
<proteinExistence type="predicted"/>
<evidence type="ECO:0000313" key="2">
    <source>
        <dbReference type="EMBL" id="KIJ98392.1"/>
    </source>
</evidence>
<dbReference type="InterPro" id="IPR046522">
    <property type="entry name" value="DUF6699"/>
</dbReference>
<evidence type="ECO:0000313" key="3">
    <source>
        <dbReference type="Proteomes" id="UP000054477"/>
    </source>
</evidence>
<organism evidence="2 3">
    <name type="scientific">Laccaria amethystina LaAM-08-1</name>
    <dbReference type="NCBI Taxonomy" id="1095629"/>
    <lineage>
        <taxon>Eukaryota</taxon>
        <taxon>Fungi</taxon>
        <taxon>Dikarya</taxon>
        <taxon>Basidiomycota</taxon>
        <taxon>Agaricomycotina</taxon>
        <taxon>Agaricomycetes</taxon>
        <taxon>Agaricomycetidae</taxon>
        <taxon>Agaricales</taxon>
        <taxon>Agaricineae</taxon>
        <taxon>Hydnangiaceae</taxon>
        <taxon>Laccaria</taxon>
    </lineage>
</organism>
<reference evidence="3" key="2">
    <citation type="submission" date="2015-01" db="EMBL/GenBank/DDBJ databases">
        <title>Evolutionary Origins and Diversification of the Mycorrhizal Mutualists.</title>
        <authorList>
            <consortium name="DOE Joint Genome Institute"/>
            <consortium name="Mycorrhizal Genomics Consortium"/>
            <person name="Kohler A."/>
            <person name="Kuo A."/>
            <person name="Nagy L.G."/>
            <person name="Floudas D."/>
            <person name="Copeland A."/>
            <person name="Barry K.W."/>
            <person name="Cichocki N."/>
            <person name="Veneault-Fourrey C."/>
            <person name="LaButti K."/>
            <person name="Lindquist E.A."/>
            <person name="Lipzen A."/>
            <person name="Lundell T."/>
            <person name="Morin E."/>
            <person name="Murat C."/>
            <person name="Riley R."/>
            <person name="Ohm R."/>
            <person name="Sun H."/>
            <person name="Tunlid A."/>
            <person name="Henrissat B."/>
            <person name="Grigoriev I.V."/>
            <person name="Hibbett D.S."/>
            <person name="Martin F."/>
        </authorList>
    </citation>
    <scope>NUCLEOTIDE SEQUENCE [LARGE SCALE GENOMIC DNA]</scope>
    <source>
        <strain evidence="3">LaAM-08-1</strain>
    </source>
</reference>
<protein>
    <recommendedName>
        <fullName evidence="1">DUF6699 domain-containing protein</fullName>
    </recommendedName>
</protein>
<dbReference type="HOGENOM" id="CLU_1855573_0_0_1"/>
<accession>A0A0C9XQW4</accession>
<name>A0A0C9XQW4_9AGAR</name>
<dbReference type="AlphaFoldDB" id="A0A0C9XQW4"/>
<dbReference type="Proteomes" id="UP000054477">
    <property type="component" value="Unassembled WGS sequence"/>
</dbReference>
<reference evidence="2 3" key="1">
    <citation type="submission" date="2014-04" db="EMBL/GenBank/DDBJ databases">
        <authorList>
            <consortium name="DOE Joint Genome Institute"/>
            <person name="Kuo A."/>
            <person name="Kohler A."/>
            <person name="Nagy L.G."/>
            <person name="Floudas D."/>
            <person name="Copeland A."/>
            <person name="Barry K.W."/>
            <person name="Cichocki N."/>
            <person name="Veneault-Fourrey C."/>
            <person name="LaButti K."/>
            <person name="Lindquist E.A."/>
            <person name="Lipzen A."/>
            <person name="Lundell T."/>
            <person name="Morin E."/>
            <person name="Murat C."/>
            <person name="Sun H."/>
            <person name="Tunlid A."/>
            <person name="Henrissat B."/>
            <person name="Grigoriev I.V."/>
            <person name="Hibbett D.S."/>
            <person name="Martin F."/>
            <person name="Nordberg H.P."/>
            <person name="Cantor M.N."/>
            <person name="Hua S.X."/>
        </authorList>
    </citation>
    <scope>NUCLEOTIDE SEQUENCE [LARGE SCALE GENOMIC DNA]</scope>
    <source>
        <strain evidence="2 3">LaAM-08-1</strain>
    </source>
</reference>
<keyword evidence="3" id="KW-1185">Reference proteome</keyword>
<evidence type="ECO:0000259" key="1">
    <source>
        <dbReference type="Pfam" id="PF20415"/>
    </source>
</evidence>
<dbReference type="OrthoDB" id="3251728at2759"/>